<feature type="transmembrane region" description="Helical" evidence="6">
    <location>
        <begin position="65"/>
        <end position="87"/>
    </location>
</feature>
<dbReference type="OrthoDB" id="69054at2"/>
<accession>U5W7R6</accession>
<protein>
    <submittedName>
        <fullName evidence="7">Major facilitator transporter</fullName>
    </submittedName>
</protein>
<keyword evidence="4 6" id="KW-1133">Transmembrane helix</keyword>
<dbReference type="PANTHER" id="PTHR23513:SF6">
    <property type="entry name" value="MAJOR FACILITATOR SUPERFAMILY ASSOCIATED DOMAIN-CONTAINING PROTEIN"/>
    <property type="match status" value="1"/>
</dbReference>
<dbReference type="Gene3D" id="1.20.1250.20">
    <property type="entry name" value="MFS general substrate transporter like domains"/>
    <property type="match status" value="1"/>
</dbReference>
<dbReference type="InterPro" id="IPR011701">
    <property type="entry name" value="MFS"/>
</dbReference>
<keyword evidence="2" id="KW-1003">Cell membrane</keyword>
<feature type="transmembrane region" description="Helical" evidence="6">
    <location>
        <begin position="270"/>
        <end position="287"/>
    </location>
</feature>
<dbReference type="GO" id="GO:0005886">
    <property type="term" value="C:plasma membrane"/>
    <property type="evidence" value="ECO:0007669"/>
    <property type="project" value="UniProtKB-SubCell"/>
</dbReference>
<feature type="transmembrane region" description="Helical" evidence="6">
    <location>
        <begin position="151"/>
        <end position="179"/>
    </location>
</feature>
<dbReference type="Proteomes" id="UP000017746">
    <property type="component" value="Chromosome"/>
</dbReference>
<dbReference type="SUPFAM" id="SSF103473">
    <property type="entry name" value="MFS general substrate transporter"/>
    <property type="match status" value="1"/>
</dbReference>
<feature type="transmembrane region" description="Helical" evidence="6">
    <location>
        <begin position="207"/>
        <end position="230"/>
    </location>
</feature>
<proteinExistence type="predicted"/>
<evidence type="ECO:0000256" key="1">
    <source>
        <dbReference type="ARBA" id="ARBA00004651"/>
    </source>
</evidence>
<dbReference type="HOGENOM" id="CLU_034180_17_1_11"/>
<evidence type="ECO:0000256" key="3">
    <source>
        <dbReference type="ARBA" id="ARBA00022692"/>
    </source>
</evidence>
<dbReference type="GO" id="GO:0022857">
    <property type="term" value="F:transmembrane transporter activity"/>
    <property type="evidence" value="ECO:0007669"/>
    <property type="project" value="InterPro"/>
</dbReference>
<dbReference type="AlphaFoldDB" id="U5W7R6"/>
<organism evidence="7 8">
    <name type="scientific">Actinoplanes friuliensis DSM 7358</name>
    <dbReference type="NCBI Taxonomy" id="1246995"/>
    <lineage>
        <taxon>Bacteria</taxon>
        <taxon>Bacillati</taxon>
        <taxon>Actinomycetota</taxon>
        <taxon>Actinomycetes</taxon>
        <taxon>Micromonosporales</taxon>
        <taxon>Micromonosporaceae</taxon>
        <taxon>Actinoplanes</taxon>
    </lineage>
</organism>
<dbReference type="STRING" id="1246995.AFR_34565"/>
<feature type="transmembrane region" description="Helical" evidence="6">
    <location>
        <begin position="6"/>
        <end position="29"/>
    </location>
</feature>
<evidence type="ECO:0000256" key="5">
    <source>
        <dbReference type="ARBA" id="ARBA00023136"/>
    </source>
</evidence>
<feature type="transmembrane region" description="Helical" evidence="6">
    <location>
        <begin position="242"/>
        <end position="263"/>
    </location>
</feature>
<evidence type="ECO:0000256" key="6">
    <source>
        <dbReference type="SAM" id="Phobius"/>
    </source>
</evidence>
<sequence length="380" mass="37604">MRGFGVWLGAATVSLLGTQVLAFAMAWIAAGRGGTFAALVLTAINLPRVLLLLAGGAVADRFGAWRVMIAADVLMTVVMLGLVGAAARFGEQPVLLVTSALAVGVVDAFYLPASGAMPRLLVPGDGLPRALAARQLAGQAVAFAGPPLGGVVVAAAGLAAAALANAASFALVAVVLIALRRPVRPAARSPIMDGWRTAFADPVLRPALLLTAAAAAFLLPVSGLLVPLLARQRDWPATAGGAVAGTIALGTAVMVGAVLIWGAHRRPARAAVAGLLVAATGTALLALSPAAGAAVAAGFLTGLGTGLFSAHIAPLVLGTAPSTHLARVQAVLVLTQSVPLLITNNVLGGIADRVPVSTVLLACAAALATATVATRAREAA</sequence>
<reference evidence="7 8" key="1">
    <citation type="journal article" date="2014" name="J. Biotechnol.">
        <title>Complete genome sequence of the actinobacterium Actinoplanes friuliensis HAG 010964, producer of the lipopeptide antibiotic friulimycin.</title>
        <authorList>
            <person name="Ruckert C."/>
            <person name="Szczepanowski R."/>
            <person name="Albersmeier A."/>
            <person name="Goesmann A."/>
            <person name="Fischer N."/>
            <person name="Steinkamper A."/>
            <person name="Puhler A."/>
            <person name="Biener R."/>
            <person name="Schwartz D."/>
            <person name="Kalinowski J."/>
        </authorList>
    </citation>
    <scope>NUCLEOTIDE SEQUENCE [LARGE SCALE GENOMIC DNA]</scope>
    <source>
        <strain evidence="7 8">DSM 7358</strain>
    </source>
</reference>
<keyword evidence="8" id="KW-1185">Reference proteome</keyword>
<dbReference type="RefSeq" id="WP_023561506.1">
    <property type="nucleotide sequence ID" value="NC_022657.1"/>
</dbReference>
<evidence type="ECO:0000313" key="8">
    <source>
        <dbReference type="Proteomes" id="UP000017746"/>
    </source>
</evidence>
<evidence type="ECO:0000313" key="7">
    <source>
        <dbReference type="EMBL" id="AGZ45169.1"/>
    </source>
</evidence>
<evidence type="ECO:0000256" key="4">
    <source>
        <dbReference type="ARBA" id="ARBA00022989"/>
    </source>
</evidence>
<dbReference type="InterPro" id="IPR036259">
    <property type="entry name" value="MFS_trans_sf"/>
</dbReference>
<dbReference type="Pfam" id="PF07690">
    <property type="entry name" value="MFS_1"/>
    <property type="match status" value="1"/>
</dbReference>
<gene>
    <name evidence="7" type="ORF">AFR_34565</name>
</gene>
<dbReference type="KEGG" id="afs:AFR_34565"/>
<comment type="subcellular location">
    <subcellularLocation>
        <location evidence="1">Cell membrane</location>
        <topology evidence="1">Multi-pass membrane protein</topology>
    </subcellularLocation>
</comment>
<keyword evidence="3 6" id="KW-0812">Transmembrane</keyword>
<dbReference type="PANTHER" id="PTHR23513">
    <property type="entry name" value="INTEGRAL MEMBRANE EFFLUX PROTEIN-RELATED"/>
    <property type="match status" value="1"/>
</dbReference>
<dbReference type="eggNOG" id="COG2814">
    <property type="taxonomic scope" value="Bacteria"/>
</dbReference>
<evidence type="ECO:0000256" key="2">
    <source>
        <dbReference type="ARBA" id="ARBA00022475"/>
    </source>
</evidence>
<feature type="transmembrane region" description="Helical" evidence="6">
    <location>
        <begin position="94"/>
        <end position="113"/>
    </location>
</feature>
<dbReference type="PATRIC" id="fig|1246995.3.peg.6992"/>
<name>U5W7R6_9ACTN</name>
<feature type="transmembrane region" description="Helical" evidence="6">
    <location>
        <begin position="36"/>
        <end position="59"/>
    </location>
</feature>
<dbReference type="EMBL" id="CP006272">
    <property type="protein sequence ID" value="AGZ45169.1"/>
    <property type="molecule type" value="Genomic_DNA"/>
</dbReference>
<keyword evidence="5 6" id="KW-0472">Membrane</keyword>
<feature type="transmembrane region" description="Helical" evidence="6">
    <location>
        <begin position="293"/>
        <end position="317"/>
    </location>
</feature>